<dbReference type="KEGG" id="cqu:CpipJ_CPIJ002433"/>
<dbReference type="GO" id="GO:0034551">
    <property type="term" value="P:mitochondrial respiratory chain complex III assembly"/>
    <property type="evidence" value="ECO:0007669"/>
    <property type="project" value="InterPro"/>
</dbReference>
<keyword evidence="1" id="KW-1133">Transmembrane helix</keyword>
<reference evidence="3" key="2">
    <citation type="submission" date="2021-02" db="UniProtKB">
        <authorList>
            <consortium name="EnsemblMetazoa"/>
        </authorList>
    </citation>
    <scope>IDENTIFICATION</scope>
    <source>
        <strain evidence="3">JHB</strain>
    </source>
</reference>
<dbReference type="EMBL" id="DS231844">
    <property type="protein sequence ID" value="EDS35711.1"/>
    <property type="molecule type" value="Genomic_DNA"/>
</dbReference>
<evidence type="ECO:0000313" key="4">
    <source>
        <dbReference type="Proteomes" id="UP000002320"/>
    </source>
</evidence>
<protein>
    <recommendedName>
        <fullName evidence="5">Ubiquinol-cytochrome-c reductase complex assembly factor 3</fullName>
    </recommendedName>
</protein>
<dbReference type="OMA" id="EIDSTIW"/>
<keyword evidence="1" id="KW-0472">Membrane</keyword>
<evidence type="ECO:0000313" key="2">
    <source>
        <dbReference type="EMBL" id="EDS35711.1"/>
    </source>
</evidence>
<keyword evidence="4" id="KW-1185">Reference proteome</keyword>
<accession>B0W5Q8</accession>
<dbReference type="HOGENOM" id="CLU_1697253_0_0_1"/>
<proteinExistence type="predicted"/>
<feature type="transmembrane region" description="Helical" evidence="1">
    <location>
        <begin position="20"/>
        <end position="39"/>
    </location>
</feature>
<evidence type="ECO:0008006" key="5">
    <source>
        <dbReference type="Google" id="ProtNLM"/>
    </source>
</evidence>
<gene>
    <name evidence="3" type="primary">6033615</name>
    <name evidence="2" type="ORF">CpipJ_CPIJ002433</name>
</gene>
<evidence type="ECO:0000256" key="1">
    <source>
        <dbReference type="SAM" id="Phobius"/>
    </source>
</evidence>
<dbReference type="VEuPathDB" id="VectorBase:CQUJHB010913"/>
<dbReference type="VEuPathDB" id="VectorBase:CPIJ002433"/>
<name>B0W5Q8_CULQU</name>
<reference evidence="2" key="1">
    <citation type="submission" date="2007-03" db="EMBL/GenBank/DDBJ databases">
        <title>Annotation of Culex pipiens quinquefasciatus.</title>
        <authorList>
            <consortium name="The Broad Institute Genome Sequencing Platform"/>
            <person name="Atkinson P.W."/>
            <person name="Hemingway J."/>
            <person name="Christensen B.M."/>
            <person name="Higgs S."/>
            <person name="Kodira C."/>
            <person name="Hannick L."/>
            <person name="Megy K."/>
            <person name="O'Leary S."/>
            <person name="Pearson M."/>
            <person name="Haas B.J."/>
            <person name="Mauceli E."/>
            <person name="Wortman J.R."/>
            <person name="Lee N.H."/>
            <person name="Guigo R."/>
            <person name="Stanke M."/>
            <person name="Alvarado L."/>
            <person name="Amedeo P."/>
            <person name="Antoine C.H."/>
            <person name="Arensburger P."/>
            <person name="Bidwell S.L."/>
            <person name="Crawford M."/>
            <person name="Camaro F."/>
            <person name="Devon K."/>
            <person name="Engels R."/>
            <person name="Hammond M."/>
            <person name="Howarth C."/>
            <person name="Koehrsen M."/>
            <person name="Lawson D."/>
            <person name="Montgomery P."/>
            <person name="Nene V."/>
            <person name="Nusbaum C."/>
            <person name="Puiu D."/>
            <person name="Romero-Severson J."/>
            <person name="Severson D.W."/>
            <person name="Shumway M."/>
            <person name="Sisk P."/>
            <person name="Stolte C."/>
            <person name="Zeng Q."/>
            <person name="Eisenstadt E."/>
            <person name="Fraser-Liggett C."/>
            <person name="Strausberg R."/>
            <person name="Galagan J."/>
            <person name="Birren B."/>
            <person name="Collins F.H."/>
        </authorList>
    </citation>
    <scope>NUCLEOTIDE SEQUENCE [LARGE SCALE GENOMIC DNA]</scope>
    <source>
        <strain evidence="2">JHB</strain>
    </source>
</reference>
<dbReference type="GO" id="GO:0005739">
    <property type="term" value="C:mitochondrion"/>
    <property type="evidence" value="ECO:0007669"/>
    <property type="project" value="GOC"/>
</dbReference>
<dbReference type="Proteomes" id="UP000002320">
    <property type="component" value="Unassembled WGS sequence"/>
</dbReference>
<dbReference type="EnsemblMetazoa" id="CPIJ002433-RA">
    <property type="protein sequence ID" value="CPIJ002433-PA"/>
    <property type="gene ID" value="CPIJ002433"/>
</dbReference>
<organism>
    <name type="scientific">Culex quinquefasciatus</name>
    <name type="common">Southern house mosquito</name>
    <name type="synonym">Culex pungens</name>
    <dbReference type="NCBI Taxonomy" id="7176"/>
    <lineage>
        <taxon>Eukaryota</taxon>
        <taxon>Metazoa</taxon>
        <taxon>Ecdysozoa</taxon>
        <taxon>Arthropoda</taxon>
        <taxon>Hexapoda</taxon>
        <taxon>Insecta</taxon>
        <taxon>Pterygota</taxon>
        <taxon>Neoptera</taxon>
        <taxon>Endopterygota</taxon>
        <taxon>Diptera</taxon>
        <taxon>Nematocera</taxon>
        <taxon>Culicoidea</taxon>
        <taxon>Culicidae</taxon>
        <taxon>Culicinae</taxon>
        <taxon>Culicini</taxon>
        <taxon>Culex</taxon>
        <taxon>Culex</taxon>
    </lineage>
</organism>
<sequence>MLQKNSRPGYKRVIKNTAKFLIVAEAIAFAATYAGWYRLNTSRETRHYVKENFPSILESYYQWRQGDPEPRRADLEAGAGSETMNIFVKSAIYLTGFGALSWVLLEVTTPSKEKLEEIKRQQGVALSESKSQKALFLKTLKEASEGKDPLKKKSD</sequence>
<dbReference type="VEuPathDB" id="VectorBase:CQUJHB009665"/>
<keyword evidence="1" id="KW-0812">Transmembrane</keyword>
<dbReference type="Pfam" id="PF15141">
    <property type="entry name" value="UQCC3"/>
    <property type="match status" value="1"/>
</dbReference>
<dbReference type="eggNOG" id="ENOG502SDA7">
    <property type="taxonomic scope" value="Eukaryota"/>
</dbReference>
<dbReference type="AlphaFoldDB" id="B0W5Q8"/>
<feature type="transmembrane region" description="Helical" evidence="1">
    <location>
        <begin position="86"/>
        <end position="105"/>
    </location>
</feature>
<dbReference type="InterPro" id="IPR027896">
    <property type="entry name" value="UQCC3"/>
</dbReference>
<dbReference type="InParanoid" id="B0W5Q8"/>
<dbReference type="OrthoDB" id="5804148at2759"/>
<evidence type="ECO:0000313" key="3">
    <source>
        <dbReference type="EnsemblMetazoa" id="CPIJ002433-PA"/>
    </source>
</evidence>